<feature type="chain" id="PRO_5002807939" evidence="1">
    <location>
        <begin position="21"/>
        <end position="166"/>
    </location>
</feature>
<sequence>MCKLSLSLCLLIALFGCLAAASPARQLPLDSSTLREITVVKNVRLFAAQHPGLKIQRLAKQPATARGGVESVRYTLGARVTSDSLVAQGADVFSYPASQDVSVQLTYPEEGAGAIITYVELICTQDNSEGNAYVVAGGIGQRFISIILEASQTRNFSYQAQYYGQK</sequence>
<evidence type="ECO:0000256" key="1">
    <source>
        <dbReference type="SAM" id="SignalP"/>
    </source>
</evidence>
<dbReference type="Pfam" id="PF15868">
    <property type="entry name" value="MBF2"/>
    <property type="match status" value="1"/>
</dbReference>
<dbReference type="PROSITE" id="PS51257">
    <property type="entry name" value="PROKAR_LIPOPROTEIN"/>
    <property type="match status" value="1"/>
</dbReference>
<dbReference type="PANTHER" id="PTHR37685:SF1">
    <property type="entry name" value="GEO11136P1-RELATED"/>
    <property type="match status" value="1"/>
</dbReference>
<proteinExistence type="predicted"/>
<gene>
    <name evidence="2" type="primary">Dper\GL27028</name>
    <name evidence="2" type="ORF">Dper_GL27028</name>
</gene>
<dbReference type="PhylomeDB" id="B4H7I1"/>
<evidence type="ECO:0000313" key="2">
    <source>
        <dbReference type="EMBL" id="EDW33792.1"/>
    </source>
</evidence>
<keyword evidence="1" id="KW-0732">Signal</keyword>
<protein>
    <submittedName>
        <fullName evidence="2">GL27028</fullName>
    </submittedName>
</protein>
<dbReference type="AlphaFoldDB" id="B4H7I1"/>
<evidence type="ECO:0000313" key="3">
    <source>
        <dbReference type="Proteomes" id="UP000008744"/>
    </source>
</evidence>
<dbReference type="PANTHER" id="PTHR37685">
    <property type="entry name" value="GEO11136P1-RELATED"/>
    <property type="match status" value="1"/>
</dbReference>
<accession>B4H7I1</accession>
<dbReference type="HOGENOM" id="CLU_134601_0_0_1"/>
<dbReference type="InterPro" id="IPR031734">
    <property type="entry name" value="MBF2"/>
</dbReference>
<dbReference type="eggNOG" id="ENOG502TG4M">
    <property type="taxonomic scope" value="Eukaryota"/>
</dbReference>
<dbReference type="EMBL" id="CH479218">
    <property type="protein sequence ID" value="EDW33792.1"/>
    <property type="molecule type" value="Genomic_DNA"/>
</dbReference>
<organism evidence="3">
    <name type="scientific">Drosophila persimilis</name>
    <name type="common">Fruit fly</name>
    <dbReference type="NCBI Taxonomy" id="7234"/>
    <lineage>
        <taxon>Eukaryota</taxon>
        <taxon>Metazoa</taxon>
        <taxon>Ecdysozoa</taxon>
        <taxon>Arthropoda</taxon>
        <taxon>Hexapoda</taxon>
        <taxon>Insecta</taxon>
        <taxon>Pterygota</taxon>
        <taxon>Neoptera</taxon>
        <taxon>Endopterygota</taxon>
        <taxon>Diptera</taxon>
        <taxon>Brachycera</taxon>
        <taxon>Muscomorpha</taxon>
        <taxon>Ephydroidea</taxon>
        <taxon>Drosophilidae</taxon>
        <taxon>Drosophila</taxon>
        <taxon>Sophophora</taxon>
    </lineage>
</organism>
<dbReference type="Proteomes" id="UP000008744">
    <property type="component" value="Unassembled WGS sequence"/>
</dbReference>
<dbReference type="STRING" id="7234.B4H7I1"/>
<dbReference type="OrthoDB" id="8192785at2759"/>
<name>B4H7I1_DROPE</name>
<dbReference type="OMA" id="MCKLSLC"/>
<reference evidence="2 3" key="1">
    <citation type="journal article" date="2007" name="Nature">
        <title>Evolution of genes and genomes on the Drosophila phylogeny.</title>
        <authorList>
            <consortium name="Drosophila 12 Genomes Consortium"/>
            <person name="Clark A.G."/>
            <person name="Eisen M.B."/>
            <person name="Smith D.R."/>
            <person name="Bergman C.M."/>
            <person name="Oliver B."/>
            <person name="Markow T.A."/>
            <person name="Kaufman T.C."/>
            <person name="Kellis M."/>
            <person name="Gelbart W."/>
            <person name="Iyer V.N."/>
            <person name="Pollard D.A."/>
            <person name="Sackton T.B."/>
            <person name="Larracuente A.M."/>
            <person name="Singh N.D."/>
            <person name="Abad J.P."/>
            <person name="Abt D.N."/>
            <person name="Adryan B."/>
            <person name="Aguade M."/>
            <person name="Akashi H."/>
            <person name="Anderson W.W."/>
            <person name="Aquadro C.F."/>
            <person name="Ardell D.H."/>
            <person name="Arguello R."/>
            <person name="Artieri C.G."/>
            <person name="Barbash D.A."/>
            <person name="Barker D."/>
            <person name="Barsanti P."/>
            <person name="Batterham P."/>
            <person name="Batzoglou S."/>
            <person name="Begun D."/>
            <person name="Bhutkar A."/>
            <person name="Blanco E."/>
            <person name="Bosak S.A."/>
            <person name="Bradley R.K."/>
            <person name="Brand A.D."/>
            <person name="Brent M.R."/>
            <person name="Brooks A.N."/>
            <person name="Brown R.H."/>
            <person name="Butlin R.K."/>
            <person name="Caggese C."/>
            <person name="Calvi B.R."/>
            <person name="Bernardo de Carvalho A."/>
            <person name="Caspi A."/>
            <person name="Castrezana S."/>
            <person name="Celniker S.E."/>
            <person name="Chang J.L."/>
            <person name="Chapple C."/>
            <person name="Chatterji S."/>
            <person name="Chinwalla A."/>
            <person name="Civetta A."/>
            <person name="Clifton S.W."/>
            <person name="Comeron J.M."/>
            <person name="Costello J.C."/>
            <person name="Coyne J.A."/>
            <person name="Daub J."/>
            <person name="David R.G."/>
            <person name="Delcher A.L."/>
            <person name="Delehaunty K."/>
            <person name="Do C.B."/>
            <person name="Ebling H."/>
            <person name="Edwards K."/>
            <person name="Eickbush T."/>
            <person name="Evans J.D."/>
            <person name="Filipski A."/>
            <person name="Findeiss S."/>
            <person name="Freyhult E."/>
            <person name="Fulton L."/>
            <person name="Fulton R."/>
            <person name="Garcia A.C."/>
            <person name="Gardiner A."/>
            <person name="Garfield D.A."/>
            <person name="Garvin B.E."/>
            <person name="Gibson G."/>
            <person name="Gilbert D."/>
            <person name="Gnerre S."/>
            <person name="Godfrey J."/>
            <person name="Good R."/>
            <person name="Gotea V."/>
            <person name="Gravely B."/>
            <person name="Greenberg A.J."/>
            <person name="Griffiths-Jones S."/>
            <person name="Gross S."/>
            <person name="Guigo R."/>
            <person name="Gustafson E.A."/>
            <person name="Haerty W."/>
            <person name="Hahn M.W."/>
            <person name="Halligan D.L."/>
            <person name="Halpern A.L."/>
            <person name="Halter G.M."/>
            <person name="Han M.V."/>
            <person name="Heger A."/>
            <person name="Hillier L."/>
            <person name="Hinrichs A.S."/>
            <person name="Holmes I."/>
            <person name="Hoskins R.A."/>
            <person name="Hubisz M.J."/>
            <person name="Hultmark D."/>
            <person name="Huntley M.A."/>
            <person name="Jaffe D.B."/>
            <person name="Jagadeeshan S."/>
            <person name="Jeck W.R."/>
            <person name="Johnson J."/>
            <person name="Jones C.D."/>
            <person name="Jordan W.C."/>
            <person name="Karpen G.H."/>
            <person name="Kataoka E."/>
            <person name="Keightley P.D."/>
            <person name="Kheradpour P."/>
            <person name="Kirkness E.F."/>
            <person name="Koerich L.B."/>
            <person name="Kristiansen K."/>
            <person name="Kudrna D."/>
            <person name="Kulathinal R.J."/>
            <person name="Kumar S."/>
            <person name="Kwok R."/>
            <person name="Lander E."/>
            <person name="Langley C.H."/>
            <person name="Lapoint R."/>
            <person name="Lazzaro B.P."/>
            <person name="Lee S.J."/>
            <person name="Levesque L."/>
            <person name="Li R."/>
            <person name="Lin C.F."/>
            <person name="Lin M.F."/>
            <person name="Lindblad-Toh K."/>
            <person name="Llopart A."/>
            <person name="Long M."/>
            <person name="Low L."/>
            <person name="Lozovsky E."/>
            <person name="Lu J."/>
            <person name="Luo M."/>
            <person name="Machado C.A."/>
            <person name="Makalowski W."/>
            <person name="Marzo M."/>
            <person name="Matsuda M."/>
            <person name="Matzkin L."/>
            <person name="McAllister B."/>
            <person name="McBride C.S."/>
            <person name="McKernan B."/>
            <person name="McKernan K."/>
            <person name="Mendez-Lago M."/>
            <person name="Minx P."/>
            <person name="Mollenhauer M.U."/>
            <person name="Montooth K."/>
            <person name="Mount S.M."/>
            <person name="Mu X."/>
            <person name="Myers E."/>
            <person name="Negre B."/>
            <person name="Newfeld S."/>
            <person name="Nielsen R."/>
            <person name="Noor M.A."/>
            <person name="O'Grady P."/>
            <person name="Pachter L."/>
            <person name="Papaceit M."/>
            <person name="Parisi M.J."/>
            <person name="Parisi M."/>
            <person name="Parts L."/>
            <person name="Pedersen J.S."/>
            <person name="Pesole G."/>
            <person name="Phillippy A.M."/>
            <person name="Ponting C.P."/>
            <person name="Pop M."/>
            <person name="Porcelli D."/>
            <person name="Powell J.R."/>
            <person name="Prohaska S."/>
            <person name="Pruitt K."/>
            <person name="Puig M."/>
            <person name="Quesneville H."/>
            <person name="Ram K.R."/>
            <person name="Rand D."/>
            <person name="Rasmussen M.D."/>
            <person name="Reed L.K."/>
            <person name="Reenan R."/>
            <person name="Reily A."/>
            <person name="Remington K.A."/>
            <person name="Rieger T.T."/>
            <person name="Ritchie M.G."/>
            <person name="Robin C."/>
            <person name="Rogers Y.H."/>
            <person name="Rohde C."/>
            <person name="Rozas J."/>
            <person name="Rubenfield M.J."/>
            <person name="Ruiz A."/>
            <person name="Russo S."/>
            <person name="Salzberg S.L."/>
            <person name="Sanchez-Gracia A."/>
            <person name="Saranga D.J."/>
            <person name="Sato H."/>
            <person name="Schaeffer S.W."/>
            <person name="Schatz M.C."/>
            <person name="Schlenke T."/>
            <person name="Schwartz R."/>
            <person name="Segarra C."/>
            <person name="Singh R.S."/>
            <person name="Sirot L."/>
            <person name="Sirota M."/>
            <person name="Sisneros N.B."/>
            <person name="Smith C.D."/>
            <person name="Smith T.F."/>
            <person name="Spieth J."/>
            <person name="Stage D.E."/>
            <person name="Stark A."/>
            <person name="Stephan W."/>
            <person name="Strausberg R.L."/>
            <person name="Strempel S."/>
            <person name="Sturgill D."/>
            <person name="Sutton G."/>
            <person name="Sutton G.G."/>
            <person name="Tao W."/>
            <person name="Teichmann S."/>
            <person name="Tobari Y.N."/>
            <person name="Tomimura Y."/>
            <person name="Tsolas J.M."/>
            <person name="Valente V.L."/>
            <person name="Venter E."/>
            <person name="Venter J.C."/>
            <person name="Vicario S."/>
            <person name="Vieira F.G."/>
            <person name="Vilella A.J."/>
            <person name="Villasante A."/>
            <person name="Walenz B."/>
            <person name="Wang J."/>
            <person name="Wasserman M."/>
            <person name="Watts T."/>
            <person name="Wilson D."/>
            <person name="Wilson R.K."/>
            <person name="Wing R.A."/>
            <person name="Wolfner M.F."/>
            <person name="Wong A."/>
            <person name="Wong G.K."/>
            <person name="Wu C.I."/>
            <person name="Wu G."/>
            <person name="Yamamoto D."/>
            <person name="Yang H.P."/>
            <person name="Yang S.P."/>
            <person name="Yorke J.A."/>
            <person name="Yoshida K."/>
            <person name="Zdobnov E."/>
            <person name="Zhang P."/>
            <person name="Zhang Y."/>
            <person name="Zimin A.V."/>
            <person name="Baldwin J."/>
            <person name="Abdouelleil A."/>
            <person name="Abdulkadir J."/>
            <person name="Abebe A."/>
            <person name="Abera B."/>
            <person name="Abreu J."/>
            <person name="Acer S.C."/>
            <person name="Aftuck L."/>
            <person name="Alexander A."/>
            <person name="An P."/>
            <person name="Anderson E."/>
            <person name="Anderson S."/>
            <person name="Arachi H."/>
            <person name="Azer M."/>
            <person name="Bachantsang P."/>
            <person name="Barry A."/>
            <person name="Bayul T."/>
            <person name="Berlin A."/>
            <person name="Bessette D."/>
            <person name="Bloom T."/>
            <person name="Blye J."/>
            <person name="Boguslavskiy L."/>
            <person name="Bonnet C."/>
            <person name="Boukhgalter B."/>
            <person name="Bourzgui I."/>
            <person name="Brown A."/>
            <person name="Cahill P."/>
            <person name="Channer S."/>
            <person name="Cheshatsang Y."/>
            <person name="Chuda L."/>
            <person name="Citroen M."/>
            <person name="Collymore A."/>
            <person name="Cooke P."/>
            <person name="Costello M."/>
            <person name="D'Aco K."/>
            <person name="Daza R."/>
            <person name="De Haan G."/>
            <person name="DeGray S."/>
            <person name="DeMaso C."/>
            <person name="Dhargay N."/>
            <person name="Dooley K."/>
            <person name="Dooley E."/>
            <person name="Doricent M."/>
            <person name="Dorje P."/>
            <person name="Dorjee K."/>
            <person name="Dupes A."/>
            <person name="Elong R."/>
            <person name="Falk J."/>
            <person name="Farina A."/>
            <person name="Faro S."/>
            <person name="Ferguson D."/>
            <person name="Fisher S."/>
            <person name="Foley C.D."/>
            <person name="Franke A."/>
            <person name="Friedrich D."/>
            <person name="Gadbois L."/>
            <person name="Gearin G."/>
            <person name="Gearin C.R."/>
            <person name="Giannoukos G."/>
            <person name="Goode T."/>
            <person name="Graham J."/>
            <person name="Grandbois E."/>
            <person name="Grewal S."/>
            <person name="Gyaltsen K."/>
            <person name="Hafez N."/>
            <person name="Hagos B."/>
            <person name="Hall J."/>
            <person name="Henson C."/>
            <person name="Hollinger A."/>
            <person name="Honan T."/>
            <person name="Huard M.D."/>
            <person name="Hughes L."/>
            <person name="Hurhula B."/>
            <person name="Husby M.E."/>
            <person name="Kamat A."/>
            <person name="Kanga B."/>
            <person name="Kashin S."/>
            <person name="Khazanovich D."/>
            <person name="Kisner P."/>
            <person name="Lance K."/>
            <person name="Lara M."/>
            <person name="Lee W."/>
            <person name="Lennon N."/>
            <person name="Letendre F."/>
            <person name="LeVine R."/>
            <person name="Lipovsky A."/>
            <person name="Liu X."/>
            <person name="Liu J."/>
            <person name="Liu S."/>
            <person name="Lokyitsang T."/>
            <person name="Lokyitsang Y."/>
            <person name="Lubonja R."/>
            <person name="Lui A."/>
            <person name="MacDonald P."/>
            <person name="Magnisalis V."/>
            <person name="Maru K."/>
            <person name="Matthews C."/>
            <person name="McCusker W."/>
            <person name="McDonough S."/>
            <person name="Mehta T."/>
            <person name="Meldrim J."/>
            <person name="Meneus L."/>
            <person name="Mihai O."/>
            <person name="Mihalev A."/>
            <person name="Mihova T."/>
            <person name="Mittelman R."/>
            <person name="Mlenga V."/>
            <person name="Montmayeur A."/>
            <person name="Mulrain L."/>
            <person name="Navidi A."/>
            <person name="Naylor J."/>
            <person name="Negash T."/>
            <person name="Nguyen T."/>
            <person name="Nguyen N."/>
            <person name="Nicol R."/>
            <person name="Norbu C."/>
            <person name="Norbu N."/>
            <person name="Novod N."/>
            <person name="O'Neill B."/>
            <person name="Osman S."/>
            <person name="Markiewicz E."/>
            <person name="Oyono O.L."/>
            <person name="Patti C."/>
            <person name="Phunkhang P."/>
            <person name="Pierre F."/>
            <person name="Priest M."/>
            <person name="Raghuraman S."/>
            <person name="Rege F."/>
            <person name="Reyes R."/>
            <person name="Rise C."/>
            <person name="Rogov P."/>
            <person name="Ross K."/>
            <person name="Ryan E."/>
            <person name="Settipalli S."/>
            <person name="Shea T."/>
            <person name="Sherpa N."/>
            <person name="Shi L."/>
            <person name="Shih D."/>
            <person name="Sparrow T."/>
            <person name="Spaulding J."/>
            <person name="Stalker J."/>
            <person name="Stange-Thomann N."/>
            <person name="Stavropoulos S."/>
            <person name="Stone C."/>
            <person name="Strader C."/>
            <person name="Tesfaye S."/>
            <person name="Thomson T."/>
            <person name="Thoulutsang Y."/>
            <person name="Thoulutsang D."/>
            <person name="Topham K."/>
            <person name="Topping I."/>
            <person name="Tsamla T."/>
            <person name="Vassiliev H."/>
            <person name="Vo A."/>
            <person name="Wangchuk T."/>
            <person name="Wangdi T."/>
            <person name="Weiand M."/>
            <person name="Wilkinson J."/>
            <person name="Wilson A."/>
            <person name="Yadav S."/>
            <person name="Young G."/>
            <person name="Yu Q."/>
            <person name="Zembek L."/>
            <person name="Zhong D."/>
            <person name="Zimmer A."/>
            <person name="Zwirko Z."/>
            <person name="Jaffe D.B."/>
            <person name="Alvarez P."/>
            <person name="Brockman W."/>
            <person name="Butler J."/>
            <person name="Chin C."/>
            <person name="Gnerre S."/>
            <person name="Grabherr M."/>
            <person name="Kleber M."/>
            <person name="Mauceli E."/>
            <person name="MacCallum I."/>
        </authorList>
    </citation>
    <scope>NUCLEOTIDE SEQUENCE [LARGE SCALE GENOMIC DNA]</scope>
    <source>
        <strain evidence="3">MSH-3 / Tucson 14011-0111.49</strain>
    </source>
</reference>
<dbReference type="KEGG" id="dpe:6601775"/>
<feature type="signal peptide" evidence="1">
    <location>
        <begin position="1"/>
        <end position="20"/>
    </location>
</feature>
<keyword evidence="3" id="KW-1185">Reference proteome</keyword>